<comment type="caution">
    <text evidence="6">The sequence shown here is derived from an EMBL/GenBank/DDBJ whole genome shotgun (WGS) entry which is preliminary data.</text>
</comment>
<dbReference type="OrthoDB" id="2110130at2759"/>
<dbReference type="STRING" id="361077.A0A152A6S6"/>
<dbReference type="FunFam" id="3.40.50.300:FF:000104">
    <property type="entry name" value="ATP-binding cassette sub-family F member 3"/>
    <property type="match status" value="1"/>
</dbReference>
<dbReference type="InterPro" id="IPR027417">
    <property type="entry name" value="P-loop_NTPase"/>
</dbReference>
<name>A0A152A6S6_TIELA</name>
<dbReference type="CDD" id="cd03221">
    <property type="entry name" value="ABCF_EF-3"/>
    <property type="match status" value="2"/>
</dbReference>
<keyword evidence="3" id="KW-0067">ATP-binding</keyword>
<keyword evidence="7" id="KW-1185">Reference proteome</keyword>
<keyword evidence="1" id="KW-0677">Repeat</keyword>
<dbReference type="GO" id="GO:0016887">
    <property type="term" value="F:ATP hydrolysis activity"/>
    <property type="evidence" value="ECO:0007669"/>
    <property type="project" value="InterPro"/>
</dbReference>
<evidence type="ECO:0000256" key="1">
    <source>
        <dbReference type="ARBA" id="ARBA00022737"/>
    </source>
</evidence>
<dbReference type="InterPro" id="IPR032781">
    <property type="entry name" value="ABC_tran_Xtn"/>
</dbReference>
<dbReference type="PANTHER" id="PTHR19211">
    <property type="entry name" value="ATP-BINDING TRANSPORT PROTEIN-RELATED"/>
    <property type="match status" value="1"/>
</dbReference>
<evidence type="ECO:0000256" key="4">
    <source>
        <dbReference type="SAM" id="Coils"/>
    </source>
</evidence>
<dbReference type="SUPFAM" id="SSF52540">
    <property type="entry name" value="P-loop containing nucleoside triphosphate hydrolases"/>
    <property type="match status" value="2"/>
</dbReference>
<gene>
    <name evidence="6" type="ORF">DLAC_00707</name>
</gene>
<dbReference type="OMA" id="CTHIADI"/>
<dbReference type="AlphaFoldDB" id="A0A152A6S6"/>
<dbReference type="PANTHER" id="PTHR19211:SF117">
    <property type="entry name" value="ATP-BINDING CASSETTE SUB-FAMILY F MEMBER 3"/>
    <property type="match status" value="1"/>
</dbReference>
<dbReference type="PROSITE" id="PS00211">
    <property type="entry name" value="ABC_TRANSPORTER_1"/>
    <property type="match status" value="2"/>
</dbReference>
<dbReference type="InterPro" id="IPR050611">
    <property type="entry name" value="ABCF"/>
</dbReference>
<feature type="coiled-coil region" evidence="4">
    <location>
        <begin position="135"/>
        <end position="164"/>
    </location>
</feature>
<dbReference type="Gene3D" id="3.40.50.300">
    <property type="entry name" value="P-loop containing nucleotide triphosphate hydrolases"/>
    <property type="match status" value="2"/>
</dbReference>
<keyword evidence="4" id="KW-0175">Coiled coil</keyword>
<dbReference type="InParanoid" id="A0A152A6S6"/>
<dbReference type="InterPro" id="IPR003593">
    <property type="entry name" value="AAA+_ATPase"/>
</dbReference>
<dbReference type="FunFam" id="3.40.50.300:FF:001135">
    <property type="entry name" value="ABC transporter F family member 3"/>
    <property type="match status" value="1"/>
</dbReference>
<dbReference type="Pfam" id="PF12848">
    <property type="entry name" value="ABC_tran_Xtn"/>
    <property type="match status" value="1"/>
</dbReference>
<evidence type="ECO:0000259" key="5">
    <source>
        <dbReference type="PROSITE" id="PS50893"/>
    </source>
</evidence>
<proteinExistence type="predicted"/>
<feature type="domain" description="ABC transporter" evidence="5">
    <location>
        <begin position="184"/>
        <end position="428"/>
    </location>
</feature>
<reference evidence="6 7" key="1">
    <citation type="submission" date="2015-12" db="EMBL/GenBank/DDBJ databases">
        <title>Dictyostelia acquired genes for synthesis and detection of signals that induce cell-type specialization by lateral gene transfer from prokaryotes.</title>
        <authorList>
            <person name="Gloeckner G."/>
            <person name="Schaap P."/>
        </authorList>
    </citation>
    <scope>NUCLEOTIDE SEQUENCE [LARGE SCALE GENOMIC DNA]</scope>
    <source>
        <strain evidence="6 7">TK</strain>
    </source>
</reference>
<dbReference type="Proteomes" id="UP000076078">
    <property type="component" value="Unassembled WGS sequence"/>
</dbReference>
<dbReference type="SMART" id="SM00382">
    <property type="entry name" value="AAA"/>
    <property type="match status" value="2"/>
</dbReference>
<evidence type="ECO:0000256" key="2">
    <source>
        <dbReference type="ARBA" id="ARBA00022741"/>
    </source>
</evidence>
<dbReference type="FunCoup" id="A0A152A6S6">
    <property type="interactions" value="883"/>
</dbReference>
<evidence type="ECO:0000313" key="7">
    <source>
        <dbReference type="Proteomes" id="UP000076078"/>
    </source>
</evidence>
<keyword evidence="2" id="KW-0547">Nucleotide-binding</keyword>
<organism evidence="6 7">
    <name type="scientific">Tieghemostelium lacteum</name>
    <name type="common">Slime mold</name>
    <name type="synonym">Dictyostelium lacteum</name>
    <dbReference type="NCBI Taxonomy" id="361077"/>
    <lineage>
        <taxon>Eukaryota</taxon>
        <taxon>Amoebozoa</taxon>
        <taxon>Evosea</taxon>
        <taxon>Eumycetozoa</taxon>
        <taxon>Dictyostelia</taxon>
        <taxon>Dictyosteliales</taxon>
        <taxon>Raperosteliaceae</taxon>
        <taxon>Tieghemostelium</taxon>
    </lineage>
</organism>
<protein>
    <submittedName>
        <fullName evidence="6">ABC transporter-related protein</fullName>
    </submittedName>
</protein>
<dbReference type="InterPro" id="IPR017871">
    <property type="entry name" value="ABC_transporter-like_CS"/>
</dbReference>
<sequence length="710" mass="80920">MSNSKQIKEFLLKKFSETVQDLDETIIDYVTGVFEDETVTGDEIELIEILSPILMDIGVSNDEKESKQLINQLIDGLVQLKLITIKFKQAHLTTLSQPVALNKLDDRVDAAVGWMKPEESISILNKDQLEANEKRYNARRDARIAREERKKLRQNAALAALNNLKEHQTMMSSLLRGSNQSRDIHVEAFSLSYGKNDLIVNTDLHLNYGRKYGFIGRNGMGKTTLLRHIASRELGIDNNLSILHVEQEVNGADISVIDCVLEADIERDQLLKEVNRLNALPDNEKTNLAAKFQHIYDRLNVIDAHTAEARASSILCGLGFTEEMQQSPTKQFSGGWRMRVSLARALFIQPDVLLLDEPTNHLDLFACLWLEQYLINWEKTLMIVSHQREFLNAVCTDIIHLNNKKLDYYKGNYSVFERTRTDRLKSQQRVFEAQQNQRKHVQAFIDRFRYNAKRAKMAQSRIKFLEKMDVVSEVSDDPTVTLQFLEPEPLSPPILQFQDVSFGYQKDKLIFKNLNIGIDMNSRVALVGANGVGKTTLLQLLAGELEETSGLVLRNGKLRFSRFSQHFVDQLDLTKSPLDNFLTKYPGTNSQTARAHLGKFGLSGDLALRTVNTLSGGQKSRVVLSQIAWTRPHVLLLDEPSNHLDIDTVDALCQALNEFEGGILLVSHDERLISLVCDEIWYFDGEDNEPKEIKSFDGDWTDYKKQIWNL</sequence>
<evidence type="ECO:0000256" key="3">
    <source>
        <dbReference type="ARBA" id="ARBA00022840"/>
    </source>
</evidence>
<dbReference type="EMBL" id="LODT01000004">
    <property type="protein sequence ID" value="KYR01918.1"/>
    <property type="molecule type" value="Genomic_DNA"/>
</dbReference>
<dbReference type="GO" id="GO:0005524">
    <property type="term" value="F:ATP binding"/>
    <property type="evidence" value="ECO:0007669"/>
    <property type="project" value="UniProtKB-KW"/>
</dbReference>
<accession>A0A152A6S6</accession>
<evidence type="ECO:0000313" key="6">
    <source>
        <dbReference type="EMBL" id="KYR01918.1"/>
    </source>
</evidence>
<dbReference type="GO" id="GO:0031288">
    <property type="term" value="P:sorocarp morphogenesis"/>
    <property type="evidence" value="ECO:0007669"/>
    <property type="project" value="UniProtKB-ARBA"/>
</dbReference>
<feature type="domain" description="ABC transporter" evidence="5">
    <location>
        <begin position="495"/>
        <end position="709"/>
    </location>
</feature>
<dbReference type="InterPro" id="IPR003439">
    <property type="entry name" value="ABC_transporter-like_ATP-bd"/>
</dbReference>
<dbReference type="PROSITE" id="PS50893">
    <property type="entry name" value="ABC_TRANSPORTER_2"/>
    <property type="match status" value="2"/>
</dbReference>
<dbReference type="Pfam" id="PF00005">
    <property type="entry name" value="ABC_tran"/>
    <property type="match status" value="2"/>
</dbReference>